<sequence length="153" mass="17094">MPSSSIAICKNISEANMNGAIGRGRPRRTYRDQIGDILKKGQIKTRRRRFILKMKRYFPTLPYTGCIQNYSAMFDRVPFFYKLESGSIKDSKRGKITSPPLGEARGSVRLLLTKNHPVPSPAFRAGAPGLKDALLPEMCNATLLCDAFGFHQS</sequence>
<dbReference type="AlphaFoldDB" id="A0A2H1WMF9"/>
<proteinExistence type="predicted"/>
<evidence type="ECO:0000313" key="1">
    <source>
        <dbReference type="EMBL" id="SOQ54166.1"/>
    </source>
</evidence>
<dbReference type="EMBL" id="ODYU01009612">
    <property type="protein sequence ID" value="SOQ54166.1"/>
    <property type="molecule type" value="Genomic_DNA"/>
</dbReference>
<protein>
    <submittedName>
        <fullName evidence="1">SFRICE_032009</fullName>
    </submittedName>
</protein>
<accession>A0A2H1WMF9</accession>
<gene>
    <name evidence="1" type="ORF">SFRICE_032009</name>
</gene>
<reference evidence="1" key="1">
    <citation type="submission" date="2016-07" db="EMBL/GenBank/DDBJ databases">
        <authorList>
            <person name="Bretaudeau A."/>
        </authorList>
    </citation>
    <scope>NUCLEOTIDE SEQUENCE</scope>
    <source>
        <strain evidence="1">Rice</strain>
        <tissue evidence="1">Whole body</tissue>
    </source>
</reference>
<organism evidence="1">
    <name type="scientific">Spodoptera frugiperda</name>
    <name type="common">Fall armyworm</name>
    <dbReference type="NCBI Taxonomy" id="7108"/>
    <lineage>
        <taxon>Eukaryota</taxon>
        <taxon>Metazoa</taxon>
        <taxon>Ecdysozoa</taxon>
        <taxon>Arthropoda</taxon>
        <taxon>Hexapoda</taxon>
        <taxon>Insecta</taxon>
        <taxon>Pterygota</taxon>
        <taxon>Neoptera</taxon>
        <taxon>Endopterygota</taxon>
        <taxon>Lepidoptera</taxon>
        <taxon>Glossata</taxon>
        <taxon>Ditrysia</taxon>
        <taxon>Noctuoidea</taxon>
        <taxon>Noctuidae</taxon>
        <taxon>Amphipyrinae</taxon>
        <taxon>Spodoptera</taxon>
    </lineage>
</organism>
<name>A0A2H1WMF9_SPOFR</name>